<feature type="coiled-coil region" evidence="1">
    <location>
        <begin position="261"/>
        <end position="441"/>
    </location>
</feature>
<evidence type="ECO:0000313" key="4">
    <source>
        <dbReference type="Proteomes" id="UP000823941"/>
    </source>
</evidence>
<organism evidence="3 4">
    <name type="scientific">Plutella xylostella</name>
    <name type="common">Diamondback moth</name>
    <name type="synonym">Plutella maculipennis</name>
    <dbReference type="NCBI Taxonomy" id="51655"/>
    <lineage>
        <taxon>Eukaryota</taxon>
        <taxon>Metazoa</taxon>
        <taxon>Ecdysozoa</taxon>
        <taxon>Arthropoda</taxon>
        <taxon>Hexapoda</taxon>
        <taxon>Insecta</taxon>
        <taxon>Pterygota</taxon>
        <taxon>Neoptera</taxon>
        <taxon>Endopterygota</taxon>
        <taxon>Lepidoptera</taxon>
        <taxon>Glossata</taxon>
        <taxon>Ditrysia</taxon>
        <taxon>Yponomeutoidea</taxon>
        <taxon>Plutellidae</taxon>
        <taxon>Plutella</taxon>
    </lineage>
</organism>
<dbReference type="Proteomes" id="UP000823941">
    <property type="component" value="Chromosome 4"/>
</dbReference>
<protein>
    <submittedName>
        <fullName evidence="3">Uncharacterized protein</fullName>
    </submittedName>
</protein>
<evidence type="ECO:0000313" key="3">
    <source>
        <dbReference type="EMBL" id="KAG7311897.1"/>
    </source>
</evidence>
<dbReference type="EMBL" id="JAHIBW010000004">
    <property type="protein sequence ID" value="KAG7311897.1"/>
    <property type="molecule type" value="Genomic_DNA"/>
</dbReference>
<reference evidence="3 4" key="1">
    <citation type="submission" date="2021-06" db="EMBL/GenBank/DDBJ databases">
        <title>A haploid diamondback moth (Plutella xylostella L.) genome assembly resolves 31 chromosomes and identifies a diamide resistance mutation.</title>
        <authorList>
            <person name="Ward C.M."/>
            <person name="Perry K.D."/>
            <person name="Baker G."/>
            <person name="Powis K."/>
            <person name="Heckel D.G."/>
            <person name="Baxter S.W."/>
        </authorList>
    </citation>
    <scope>NUCLEOTIDE SEQUENCE [LARGE SCALE GENOMIC DNA]</scope>
    <source>
        <strain evidence="3 4">LV</strain>
        <tissue evidence="3">Single pupa</tissue>
    </source>
</reference>
<gene>
    <name evidence="3" type="ORF">JYU34_002982</name>
</gene>
<keyword evidence="4" id="KW-1185">Reference proteome</keyword>
<name>A0ABQ7R3M1_PLUXY</name>
<evidence type="ECO:0000256" key="2">
    <source>
        <dbReference type="SAM" id="MobiDB-lite"/>
    </source>
</evidence>
<accession>A0ABQ7R3M1</accession>
<sequence>MAGVLHFQGTGEENESLEYYKQKLDETLENLRCTEAGARAQGGRPCGLNDADEQLRTRFEQELERQRKVIRTLETDLSVIEELYRESFYESAKQEELIEKLRQSNIDIRLSEQAKVQEIEELRSIINTQQWSLERCQALAAEVETLKMDVLTLMDHSNDDSGVWEGAADVSDELRDIMGLLAQLQEALRAECVCDTKEENVRLKERIHTLELEVDSLRERIRELESCSSADDDDDDEDAAAGKRSLQPSRSNCQCGMERENKKLKKNNKNMQAQTTSLRKKLKDLREIILRYKTAQHQEMECTCGLKADHQRLTEELVRLEVENGALHQELFHEKEKQNNAMECACGLKDENVRLKQQNEELLIEMGDMLQKLKEYEDEKTKQIACLCGIRAENETMKEVNRVLQSEMERVRREMRSLEDDINDKEELESLRQELRDLESDRETKV</sequence>
<evidence type="ECO:0000256" key="1">
    <source>
        <dbReference type="SAM" id="Coils"/>
    </source>
</evidence>
<comment type="caution">
    <text evidence="3">The sequence shown here is derived from an EMBL/GenBank/DDBJ whole genome shotgun (WGS) entry which is preliminary data.</text>
</comment>
<feature type="coiled-coil region" evidence="1">
    <location>
        <begin position="21"/>
        <end position="83"/>
    </location>
</feature>
<proteinExistence type="predicted"/>
<keyword evidence="1" id="KW-0175">Coiled coil</keyword>
<feature type="region of interest" description="Disordered" evidence="2">
    <location>
        <begin position="225"/>
        <end position="253"/>
    </location>
</feature>
<feature type="compositionally biased region" description="Acidic residues" evidence="2">
    <location>
        <begin position="230"/>
        <end position="239"/>
    </location>
</feature>